<dbReference type="RefSeq" id="WP_369328467.1">
    <property type="nucleotide sequence ID" value="NZ_JAULBC010000002.1"/>
</dbReference>
<reference evidence="2 3" key="1">
    <citation type="submission" date="2023-07" db="EMBL/GenBank/DDBJ databases">
        <authorList>
            <person name="Lian W.-H."/>
        </authorList>
    </citation>
    <scope>NUCLEOTIDE SEQUENCE [LARGE SCALE GENOMIC DNA]</scope>
    <source>
        <strain evidence="2 3">SYSU DXS3180</strain>
    </source>
</reference>
<keyword evidence="1" id="KW-0472">Membrane</keyword>
<keyword evidence="1" id="KW-1133">Transmembrane helix</keyword>
<proteinExistence type="predicted"/>
<dbReference type="Gene3D" id="1.25.10.10">
    <property type="entry name" value="Leucine-rich Repeat Variant"/>
    <property type="match status" value="1"/>
</dbReference>
<keyword evidence="1" id="KW-0812">Transmembrane</keyword>
<comment type="caution">
    <text evidence="2">The sequence shown here is derived from an EMBL/GenBank/DDBJ whole genome shotgun (WGS) entry which is preliminary data.</text>
</comment>
<sequence length="387" mass="44535">MAILVLNPLQVTNFFMPAIRNFAGLPVIMQIAICFIIISVALIVYIQFRLFIIRYKGHRLEQKKAKLVPFIDGLITEHILMRTDIDSSSDVNSIIIDTAAFNTPQLSGKESRQILIDRIISYKKGFSGTIALLLRKLYQDLEFDKVSYKKMNAFKWSKKIKGIRELVDMDAPISDVIVLPLTNSKHRELRAEARNAYIKLSKNEPFKFFDISTEPLLMWEQIELFKTITTTKDISIPNFARWITYSNNKSIISFCLKLIVHYKQTDAAPAIVKLLDNKDHTLRAEAINTLGKIKYLPAEDQLIHLYTNQPLTCQLEILKAIGRMETGRNIQFLKQEFLYSTDFDVRKNAAKSIIMSDAQDLIDELFQSSTPENKLILKHAMNPLIKY</sequence>
<evidence type="ECO:0000256" key="1">
    <source>
        <dbReference type="SAM" id="Phobius"/>
    </source>
</evidence>
<evidence type="ECO:0000313" key="3">
    <source>
        <dbReference type="Proteomes" id="UP001560573"/>
    </source>
</evidence>
<protein>
    <submittedName>
        <fullName evidence="2">HEAT repeat domain-containing protein</fullName>
    </submittedName>
</protein>
<dbReference type="InterPro" id="IPR011989">
    <property type="entry name" value="ARM-like"/>
</dbReference>
<organism evidence="2 3">
    <name type="scientific">Danxiaibacter flavus</name>
    <dbReference type="NCBI Taxonomy" id="3049108"/>
    <lineage>
        <taxon>Bacteria</taxon>
        <taxon>Pseudomonadati</taxon>
        <taxon>Bacteroidota</taxon>
        <taxon>Chitinophagia</taxon>
        <taxon>Chitinophagales</taxon>
        <taxon>Chitinophagaceae</taxon>
        <taxon>Danxiaibacter</taxon>
    </lineage>
</organism>
<dbReference type="EMBL" id="JAULBC010000002">
    <property type="protein sequence ID" value="MEX6687063.1"/>
    <property type="molecule type" value="Genomic_DNA"/>
</dbReference>
<feature type="transmembrane region" description="Helical" evidence="1">
    <location>
        <begin position="23"/>
        <end position="46"/>
    </location>
</feature>
<dbReference type="SUPFAM" id="SSF48371">
    <property type="entry name" value="ARM repeat"/>
    <property type="match status" value="1"/>
</dbReference>
<dbReference type="Proteomes" id="UP001560573">
    <property type="component" value="Unassembled WGS sequence"/>
</dbReference>
<keyword evidence="3" id="KW-1185">Reference proteome</keyword>
<name>A0ABV3ZF31_9BACT</name>
<evidence type="ECO:0000313" key="2">
    <source>
        <dbReference type="EMBL" id="MEX6687063.1"/>
    </source>
</evidence>
<accession>A0ABV3ZF31</accession>
<dbReference type="InterPro" id="IPR016024">
    <property type="entry name" value="ARM-type_fold"/>
</dbReference>
<gene>
    <name evidence="2" type="ORF">QTN47_06135</name>
</gene>